<dbReference type="Gene3D" id="1.10.10.10">
    <property type="entry name" value="Winged helix-like DNA-binding domain superfamily/Winged helix DNA-binding domain"/>
    <property type="match status" value="1"/>
</dbReference>
<dbReference type="CDD" id="cd06171">
    <property type="entry name" value="Sigma70_r4"/>
    <property type="match status" value="1"/>
</dbReference>
<dbReference type="SUPFAM" id="SSF88659">
    <property type="entry name" value="Sigma3 and sigma4 domains of RNA polymerase sigma factors"/>
    <property type="match status" value="1"/>
</dbReference>
<evidence type="ECO:0000259" key="5">
    <source>
        <dbReference type="Pfam" id="PF04542"/>
    </source>
</evidence>
<dbReference type="Proteomes" id="UP001424441">
    <property type="component" value="Unassembled WGS sequence"/>
</dbReference>
<protein>
    <submittedName>
        <fullName evidence="7">RNA polymerase sigma factor</fullName>
    </submittedName>
</protein>
<dbReference type="SUPFAM" id="SSF88946">
    <property type="entry name" value="Sigma2 domain of RNA polymerase sigma factors"/>
    <property type="match status" value="1"/>
</dbReference>
<dbReference type="Gene3D" id="1.10.1740.10">
    <property type="match status" value="1"/>
</dbReference>
<dbReference type="PANTHER" id="PTHR43133:SF63">
    <property type="entry name" value="RNA POLYMERASE SIGMA FACTOR FECI-RELATED"/>
    <property type="match status" value="1"/>
</dbReference>
<feature type="domain" description="RNA polymerase sigma-70 region 2" evidence="5">
    <location>
        <begin position="20"/>
        <end position="84"/>
    </location>
</feature>
<keyword evidence="3" id="KW-0731">Sigma factor</keyword>
<dbReference type="InterPro" id="IPR013325">
    <property type="entry name" value="RNA_pol_sigma_r2"/>
</dbReference>
<evidence type="ECO:0000256" key="4">
    <source>
        <dbReference type="ARBA" id="ARBA00023163"/>
    </source>
</evidence>
<comment type="similarity">
    <text evidence="1">Belongs to the sigma-70 factor family. ECF subfamily.</text>
</comment>
<dbReference type="InterPro" id="IPR007627">
    <property type="entry name" value="RNA_pol_sigma70_r2"/>
</dbReference>
<dbReference type="NCBIfam" id="TIGR02937">
    <property type="entry name" value="sigma70-ECF"/>
    <property type="match status" value="1"/>
</dbReference>
<evidence type="ECO:0000256" key="1">
    <source>
        <dbReference type="ARBA" id="ARBA00010641"/>
    </source>
</evidence>
<sequence>MSSIICSDDEDPHASLTQIIEHSYGELKAYARRKVGDDTIAEELVQEACLKLVTSTGEQPLNPRAYLYRIVGNLVVDHYRRKARNNANFVLSEATDPADERPDAEREVIARQRLAILVQAVSELPPRCRECFVLRRFDDLSHAEIAERMNITRSAVEKHLAVATVYCARRLKAHE</sequence>
<dbReference type="RefSeq" id="WP_343806850.1">
    <property type="nucleotide sequence ID" value="NZ_BAAADE010000008.1"/>
</dbReference>
<keyword evidence="8" id="KW-1185">Reference proteome</keyword>
<evidence type="ECO:0000313" key="7">
    <source>
        <dbReference type="EMBL" id="GAA0611274.1"/>
    </source>
</evidence>
<dbReference type="EMBL" id="BAAADE010000008">
    <property type="protein sequence ID" value="GAA0611274.1"/>
    <property type="molecule type" value="Genomic_DNA"/>
</dbReference>
<accession>A0ABP3RJI8</accession>
<dbReference type="InterPro" id="IPR013324">
    <property type="entry name" value="RNA_pol_sigma_r3/r4-like"/>
</dbReference>
<proteinExistence type="inferred from homology"/>
<dbReference type="Pfam" id="PF04542">
    <property type="entry name" value="Sigma70_r2"/>
    <property type="match status" value="1"/>
</dbReference>
<organism evidence="7 8">
    <name type="scientific">Paenochrobactrum glaciei</name>
    <dbReference type="NCBI Taxonomy" id="486407"/>
    <lineage>
        <taxon>Bacteria</taxon>
        <taxon>Pseudomonadati</taxon>
        <taxon>Pseudomonadota</taxon>
        <taxon>Alphaproteobacteria</taxon>
        <taxon>Hyphomicrobiales</taxon>
        <taxon>Brucellaceae</taxon>
        <taxon>Paenochrobactrum</taxon>
    </lineage>
</organism>
<dbReference type="InterPro" id="IPR014284">
    <property type="entry name" value="RNA_pol_sigma-70_dom"/>
</dbReference>
<keyword evidence="4" id="KW-0804">Transcription</keyword>
<dbReference type="PANTHER" id="PTHR43133">
    <property type="entry name" value="RNA POLYMERASE ECF-TYPE SIGMA FACTO"/>
    <property type="match status" value="1"/>
</dbReference>
<evidence type="ECO:0000313" key="8">
    <source>
        <dbReference type="Proteomes" id="UP001424441"/>
    </source>
</evidence>
<evidence type="ECO:0000256" key="2">
    <source>
        <dbReference type="ARBA" id="ARBA00023015"/>
    </source>
</evidence>
<reference evidence="8" key="1">
    <citation type="journal article" date="2019" name="Int. J. Syst. Evol. Microbiol.">
        <title>The Global Catalogue of Microorganisms (GCM) 10K type strain sequencing project: providing services to taxonomists for standard genome sequencing and annotation.</title>
        <authorList>
            <consortium name="The Broad Institute Genomics Platform"/>
            <consortium name="The Broad Institute Genome Sequencing Center for Infectious Disease"/>
            <person name="Wu L."/>
            <person name="Ma J."/>
        </authorList>
    </citation>
    <scope>NUCLEOTIDE SEQUENCE [LARGE SCALE GENOMIC DNA]</scope>
    <source>
        <strain evidence="8">JCM 15115</strain>
    </source>
</reference>
<keyword evidence="2" id="KW-0805">Transcription regulation</keyword>
<comment type="caution">
    <text evidence="7">The sequence shown here is derived from an EMBL/GenBank/DDBJ whole genome shotgun (WGS) entry which is preliminary data.</text>
</comment>
<name>A0ABP3RJI8_9HYPH</name>
<evidence type="ECO:0000256" key="3">
    <source>
        <dbReference type="ARBA" id="ARBA00023082"/>
    </source>
</evidence>
<dbReference type="InterPro" id="IPR013249">
    <property type="entry name" value="RNA_pol_sigma70_r4_t2"/>
</dbReference>
<dbReference type="InterPro" id="IPR036388">
    <property type="entry name" value="WH-like_DNA-bd_sf"/>
</dbReference>
<evidence type="ECO:0000259" key="6">
    <source>
        <dbReference type="Pfam" id="PF08281"/>
    </source>
</evidence>
<feature type="domain" description="RNA polymerase sigma factor 70 region 4 type 2" evidence="6">
    <location>
        <begin position="116"/>
        <end position="161"/>
    </location>
</feature>
<gene>
    <name evidence="7" type="ORF">GCM10008943_28520</name>
</gene>
<dbReference type="Pfam" id="PF08281">
    <property type="entry name" value="Sigma70_r4_2"/>
    <property type="match status" value="1"/>
</dbReference>
<dbReference type="InterPro" id="IPR039425">
    <property type="entry name" value="RNA_pol_sigma-70-like"/>
</dbReference>